<keyword evidence="2" id="KW-1185">Reference proteome</keyword>
<name>A0A641AP30_9ACTN</name>
<reference evidence="1" key="1">
    <citation type="submission" date="2019-09" db="EMBL/GenBank/DDBJ databases">
        <authorList>
            <person name="Li J."/>
        </authorList>
    </citation>
    <scope>NUCLEOTIDE SEQUENCE [LARGE SCALE GENOMIC DNA]</scope>
    <source>
        <strain evidence="1">NRBC 14897</strain>
    </source>
</reference>
<dbReference type="AlphaFoldDB" id="A0A641AP30"/>
<evidence type="ECO:0000313" key="1">
    <source>
        <dbReference type="EMBL" id="KAA1376399.1"/>
    </source>
</evidence>
<dbReference type="EMBL" id="SDPP02000003">
    <property type="protein sequence ID" value="KAA1376399.1"/>
    <property type="molecule type" value="Genomic_DNA"/>
</dbReference>
<comment type="caution">
    <text evidence="1">The sequence shown here is derived from an EMBL/GenBank/DDBJ whole genome shotgun (WGS) entry which is preliminary data.</text>
</comment>
<sequence>MTSSCENEFPLVIEPSTYSLVATGNVSNSGTVAGEVDVTAQWFPVGQEAYTATKTVTVGPGEDVRVPFSEKVPTEVMNGMVGLQHGDQMCDVNITPK</sequence>
<proteinExistence type="predicted"/>
<dbReference type="RefSeq" id="WP_129184397.1">
    <property type="nucleotide sequence ID" value="NZ_JAGIOG010000001.1"/>
</dbReference>
<gene>
    <name evidence="1" type="ORF">ESP62_013290</name>
</gene>
<dbReference type="Proteomes" id="UP001515100">
    <property type="component" value="Unassembled WGS sequence"/>
</dbReference>
<accession>A0A641AP30</accession>
<dbReference type="OrthoDB" id="9834412at2"/>
<organism evidence="1 2">
    <name type="scientific">Aeromicrobium fastidiosum</name>
    <dbReference type="NCBI Taxonomy" id="52699"/>
    <lineage>
        <taxon>Bacteria</taxon>
        <taxon>Bacillati</taxon>
        <taxon>Actinomycetota</taxon>
        <taxon>Actinomycetes</taxon>
        <taxon>Propionibacteriales</taxon>
        <taxon>Nocardioidaceae</taxon>
        <taxon>Aeromicrobium</taxon>
    </lineage>
</organism>
<protein>
    <submittedName>
        <fullName evidence="1">Uncharacterized protein</fullName>
    </submittedName>
</protein>
<evidence type="ECO:0000313" key="2">
    <source>
        <dbReference type="Proteomes" id="UP001515100"/>
    </source>
</evidence>